<dbReference type="Pfam" id="PF07002">
    <property type="entry name" value="Copine"/>
    <property type="match status" value="1"/>
</dbReference>
<feature type="domain" description="Copine C-terminal" evidence="2">
    <location>
        <begin position="95"/>
        <end position="309"/>
    </location>
</feature>
<protein>
    <submittedName>
        <fullName evidence="3">Copine domain-containing protein</fullName>
    </submittedName>
</protein>
<dbReference type="GO" id="GO:0071277">
    <property type="term" value="P:cellular response to calcium ion"/>
    <property type="evidence" value="ECO:0007669"/>
    <property type="project" value="TreeGrafter"/>
</dbReference>
<dbReference type="InterPro" id="IPR045052">
    <property type="entry name" value="Copine"/>
</dbReference>
<proteinExistence type="predicted"/>
<dbReference type="InterPro" id="IPR010734">
    <property type="entry name" value="Copine_C"/>
</dbReference>
<evidence type="ECO:0000256" key="1">
    <source>
        <dbReference type="SAM" id="MobiDB-lite"/>
    </source>
</evidence>
<dbReference type="InterPro" id="IPR036465">
    <property type="entry name" value="vWFA_dom_sf"/>
</dbReference>
<dbReference type="WBParaSite" id="SSLN_0000265901-mRNA-1">
    <property type="protein sequence ID" value="SSLN_0000265901-mRNA-1"/>
    <property type="gene ID" value="SSLN_0000265901"/>
</dbReference>
<evidence type="ECO:0000313" key="3">
    <source>
        <dbReference type="WBParaSite" id="SSLN_0000265901-mRNA-1"/>
    </source>
</evidence>
<accession>A0A183SEC4</accession>
<sequence length="566" mass="63196">LLSSHPEGVNFECFDFISKLINRAKCKRKKFYNNSGIVNVRVDISTNTCSFLDYILSGTSINVVVGVDLSNHLPPTGQNAHFFSDALAAAKSAVTCSEYAIAIQAVIEILQEYDSDELFPAYGFGIRAAPEGKITHTFPLTGDQNNPSCKGVSGVLAAYNRVAADVRGTAPPNFSPLIKLVNDMARESHGSSKYFVLLILTTGLVDDWVETRRAVIEASYLPVSIILIGVGGGKFEELQILDQDFALLKVGREQACRDNVQFVQMRRFLRLAADGSDEIRWNKVGLAKDVLAELPTQIMDYFTRNRIPPPKKPSHLPERVEQLSDPNWWRILMRPRKQKKRSMSEVRPPQFQAGMRTEKNPTDVKDKNRSLGGQLSQTHPQLRFAGSEQFNYPSTTRSSRFSTFVEPVETARSAGVKLYCSASSDESTISEKTPNSFKADSDLYETEKLAGRTRRKLNNPAAIMMRRQMSLEDRFLRHAYSLKKQTPLSYRTGHILDVADETLELELASQRQEGQPTREATRAAGWSVKYGPASSDFAQSSLSRNDLGVSQLSLQDYPHGRESPPM</sequence>
<name>A0A183SEC4_SCHSO</name>
<feature type="compositionally biased region" description="Basic and acidic residues" evidence="1">
    <location>
        <begin position="356"/>
        <end position="369"/>
    </location>
</feature>
<dbReference type="SUPFAM" id="SSF53300">
    <property type="entry name" value="vWA-like"/>
    <property type="match status" value="1"/>
</dbReference>
<dbReference type="GO" id="GO:0005886">
    <property type="term" value="C:plasma membrane"/>
    <property type="evidence" value="ECO:0007669"/>
    <property type="project" value="TreeGrafter"/>
</dbReference>
<dbReference type="PANTHER" id="PTHR10857:SF106">
    <property type="entry name" value="C2 DOMAIN-CONTAINING PROTEIN"/>
    <property type="match status" value="1"/>
</dbReference>
<dbReference type="AlphaFoldDB" id="A0A183SEC4"/>
<feature type="region of interest" description="Disordered" evidence="1">
    <location>
        <begin position="339"/>
        <end position="370"/>
    </location>
</feature>
<dbReference type="PANTHER" id="PTHR10857">
    <property type="entry name" value="COPINE"/>
    <property type="match status" value="1"/>
</dbReference>
<evidence type="ECO:0000259" key="2">
    <source>
        <dbReference type="Pfam" id="PF07002"/>
    </source>
</evidence>
<dbReference type="GO" id="GO:0005544">
    <property type="term" value="F:calcium-dependent phospholipid binding"/>
    <property type="evidence" value="ECO:0007669"/>
    <property type="project" value="InterPro"/>
</dbReference>
<organism evidence="3">
    <name type="scientific">Schistocephalus solidus</name>
    <name type="common">Tapeworm</name>
    <dbReference type="NCBI Taxonomy" id="70667"/>
    <lineage>
        <taxon>Eukaryota</taxon>
        <taxon>Metazoa</taxon>
        <taxon>Spiralia</taxon>
        <taxon>Lophotrochozoa</taxon>
        <taxon>Platyhelminthes</taxon>
        <taxon>Cestoda</taxon>
        <taxon>Eucestoda</taxon>
        <taxon>Diphyllobothriidea</taxon>
        <taxon>Diphyllobothriidae</taxon>
        <taxon>Schistocephalus</taxon>
    </lineage>
</organism>
<reference evidence="3" key="1">
    <citation type="submission" date="2016-06" db="UniProtKB">
        <authorList>
            <consortium name="WormBaseParasite"/>
        </authorList>
    </citation>
    <scope>IDENTIFICATION</scope>
</reference>